<protein>
    <submittedName>
        <fullName evidence="1">Uncharacterized protein</fullName>
    </submittedName>
</protein>
<dbReference type="AlphaFoldDB" id="A0A6N3EVD4"/>
<reference evidence="1" key="1">
    <citation type="submission" date="2019-11" db="EMBL/GenBank/DDBJ databases">
        <authorList>
            <person name="Feng L."/>
        </authorList>
    </citation>
    <scope>NUCLEOTIDE SEQUENCE</scope>
    <source>
        <strain evidence="1">CParaputrificumLFYP93</strain>
    </source>
</reference>
<organism evidence="1">
    <name type="scientific">Clostridium paraputrificum</name>
    <dbReference type="NCBI Taxonomy" id="29363"/>
    <lineage>
        <taxon>Bacteria</taxon>
        <taxon>Bacillati</taxon>
        <taxon>Bacillota</taxon>
        <taxon>Clostridia</taxon>
        <taxon>Eubacteriales</taxon>
        <taxon>Clostridiaceae</taxon>
        <taxon>Clostridium</taxon>
    </lineage>
</organism>
<proteinExistence type="predicted"/>
<dbReference type="EMBL" id="CACRTV010000057">
    <property type="protein sequence ID" value="VYU43828.1"/>
    <property type="molecule type" value="Genomic_DNA"/>
</dbReference>
<name>A0A6N3EVD4_9CLOT</name>
<evidence type="ECO:0000313" key="1">
    <source>
        <dbReference type="EMBL" id="VYU43828.1"/>
    </source>
</evidence>
<accession>A0A6N3EVD4</accession>
<sequence length="106" mass="12303">MDEQSLNYEVIKNDDVIPTLLKDFSGIDITFVEDNNGLGYYRFKTIEDLQKEIFNYIEAKELRIAMIPLLGTVTWESKQITGNSVLFIETSSIDQNKKFRFWGVAK</sequence>
<gene>
    <name evidence="1" type="ORF">CPLFYP93_02270</name>
</gene>